<keyword evidence="3" id="KW-1185">Reference proteome</keyword>
<gene>
    <name evidence="2" type="ORF">FTOL_10665</name>
</gene>
<dbReference type="Gene3D" id="3.40.50.300">
    <property type="entry name" value="P-loop containing nucleotide triphosphate hydrolases"/>
    <property type="match status" value="1"/>
</dbReference>
<dbReference type="EMBL" id="ONZP01000429">
    <property type="protein sequence ID" value="SPJ84148.1"/>
    <property type="molecule type" value="Genomic_DNA"/>
</dbReference>
<sequence>MSADDYSDQEMPDGQAEANTTVPHRWKWSVNVVLIGTSQSGKSTLINRFRSLAVGPHPLPSPADIGKGTFSCTREPFLYEFDIPMTDFILVEGPRGNVVESADDERSIFDLGLWKRKDMQVKRRNSHADIARLRLLDTPGLDDDRPEMNAKNIEKVLQRLSAYSESTELEMRHISAVMFVIKSGNSFNDSLQKWYHYYQRCMPNLFGSIAVINTNFKLKDWKSEYGKMALNAIGFGGAKLSSRDRKMKLRREAWADIFHSDPTHFFIDSKPLAGSPFQDFVSANTVYDIMLYLRSQGKLPIENVRLVKLPQMFAIDTHVSSYLYEVQCLWEAEKEHLFQSATVTHQSLARHKKNLLVWENRVEELEKELSVWDSDVQFDLNTYSPTAVISTPSKIWKFATFSGHENTFEITESVFPFWVNAPNSDDTTWLSKKDASADTKTWKGKYKSKWRKAPKFTARSYTKSSVHYADKITQAMLERDDLLGNITDTSNIIASETKLLSQLGDANNENPRLMQVTGWLAHAEKLIRLLREEEVPLNQGFSQSAIRRYGKPIDKVEFSDMLRFVAEQQPDLVAALEVAVERLANKGPRNDNAESL</sequence>
<reference evidence="2" key="1">
    <citation type="submission" date="2018-03" db="EMBL/GenBank/DDBJ databases">
        <authorList>
            <person name="Guldener U."/>
        </authorList>
    </citation>
    <scope>NUCLEOTIDE SEQUENCE</scope>
</reference>
<proteinExistence type="predicted"/>
<accession>A0AAE8MIF2</accession>
<keyword evidence="1" id="KW-0175">Coiled coil</keyword>
<organism evidence="2 3">
    <name type="scientific">Fusarium torulosum</name>
    <dbReference type="NCBI Taxonomy" id="33205"/>
    <lineage>
        <taxon>Eukaryota</taxon>
        <taxon>Fungi</taxon>
        <taxon>Dikarya</taxon>
        <taxon>Ascomycota</taxon>
        <taxon>Pezizomycotina</taxon>
        <taxon>Sordariomycetes</taxon>
        <taxon>Hypocreomycetidae</taxon>
        <taxon>Hypocreales</taxon>
        <taxon>Nectriaceae</taxon>
        <taxon>Fusarium</taxon>
    </lineage>
</organism>
<evidence type="ECO:0000313" key="2">
    <source>
        <dbReference type="EMBL" id="SPJ84148.1"/>
    </source>
</evidence>
<dbReference type="SUPFAM" id="SSF52540">
    <property type="entry name" value="P-loop containing nucleoside triphosphate hydrolases"/>
    <property type="match status" value="1"/>
</dbReference>
<evidence type="ECO:0000313" key="3">
    <source>
        <dbReference type="Proteomes" id="UP001187734"/>
    </source>
</evidence>
<dbReference type="AlphaFoldDB" id="A0AAE8MIF2"/>
<evidence type="ECO:0000256" key="1">
    <source>
        <dbReference type="SAM" id="Coils"/>
    </source>
</evidence>
<dbReference type="InterPro" id="IPR027417">
    <property type="entry name" value="P-loop_NTPase"/>
</dbReference>
<comment type="caution">
    <text evidence="2">The sequence shown here is derived from an EMBL/GenBank/DDBJ whole genome shotgun (WGS) entry which is preliminary data.</text>
</comment>
<feature type="coiled-coil region" evidence="1">
    <location>
        <begin position="348"/>
        <end position="375"/>
    </location>
</feature>
<protein>
    <submittedName>
        <fullName evidence="2">Uncharacterized protein</fullName>
    </submittedName>
</protein>
<name>A0AAE8MIF2_9HYPO</name>
<dbReference type="Proteomes" id="UP001187734">
    <property type="component" value="Unassembled WGS sequence"/>
</dbReference>